<dbReference type="Pfam" id="PF21892">
    <property type="entry name" value="TMEM145_N"/>
    <property type="match status" value="1"/>
</dbReference>
<dbReference type="InterPro" id="IPR053880">
    <property type="entry name" value="GPR180-like_N"/>
</dbReference>
<feature type="domain" description="GPR180-like N-terminal" evidence="4">
    <location>
        <begin position="25"/>
        <end position="154"/>
    </location>
</feature>
<dbReference type="AlphaFoldDB" id="A0A8B8BTA2"/>
<protein>
    <submittedName>
        <fullName evidence="6 7">Uncharacterized protein LOC111112729</fullName>
    </submittedName>
</protein>
<accession>A0A8B8BTA2</accession>
<feature type="region of interest" description="Disordered" evidence="1">
    <location>
        <begin position="246"/>
        <end position="265"/>
    </location>
</feature>
<evidence type="ECO:0000256" key="1">
    <source>
        <dbReference type="SAM" id="MobiDB-lite"/>
    </source>
</evidence>
<feature type="transmembrane region" description="Helical" evidence="2">
    <location>
        <begin position="186"/>
        <end position="212"/>
    </location>
</feature>
<keyword evidence="5" id="KW-1185">Reference proteome</keyword>
<feature type="compositionally biased region" description="Polar residues" evidence="1">
    <location>
        <begin position="451"/>
        <end position="466"/>
    </location>
</feature>
<evidence type="ECO:0000256" key="2">
    <source>
        <dbReference type="SAM" id="Phobius"/>
    </source>
</evidence>
<keyword evidence="2" id="KW-0472">Membrane</keyword>
<evidence type="ECO:0000313" key="7">
    <source>
        <dbReference type="RefSeq" id="XP_022306169.1"/>
    </source>
</evidence>
<feature type="region of interest" description="Disordered" evidence="1">
    <location>
        <begin position="496"/>
        <end position="543"/>
    </location>
</feature>
<dbReference type="GeneID" id="111112729"/>
<dbReference type="Proteomes" id="UP000694844">
    <property type="component" value="Chromosome 9"/>
</dbReference>
<feature type="compositionally biased region" description="Polar residues" evidence="1">
    <location>
        <begin position="521"/>
        <end position="538"/>
    </location>
</feature>
<proteinExistence type="predicted"/>
<dbReference type="KEGG" id="cvn:111112729"/>
<dbReference type="RefSeq" id="XP_022306171.1">
    <property type="nucleotide sequence ID" value="XM_022450463.1"/>
</dbReference>
<evidence type="ECO:0000313" key="5">
    <source>
        <dbReference type="Proteomes" id="UP000694844"/>
    </source>
</evidence>
<gene>
    <name evidence="6 7 8 9" type="primary">LOC111112729</name>
</gene>
<feature type="region of interest" description="Disordered" evidence="1">
    <location>
        <begin position="315"/>
        <end position="424"/>
    </location>
</feature>
<keyword evidence="3" id="KW-0732">Signal</keyword>
<dbReference type="RefSeq" id="XP_022306169.1">
    <property type="nucleotide sequence ID" value="XM_022450461.1"/>
</dbReference>
<feature type="chain" id="PRO_5044666079" evidence="3">
    <location>
        <begin position="21"/>
        <end position="565"/>
    </location>
</feature>
<evidence type="ECO:0000313" key="8">
    <source>
        <dbReference type="RefSeq" id="XP_022306170.1"/>
    </source>
</evidence>
<sequence>MDISREILVLFVVCFAVCGAEQCVIKGQVNTRLQWYGYMLQKTFQTRDAKVEYQITYPESECCANLLIYYDDQISQLTESMTCEERVNVLPKNNYQIIPLSTRNATKGCILYEDSEGTKLYVCTGDRVLQSNGPRTWYFAISRCGSSPGVLNMNYYFNVSGYYGKCEEDSLSKTIYPEIVESGPDVAVVVGLGVLCGVSTIVAIVFAILFFLGRIRRKNKKKGGSVTSSQATMTQDIFYVNPSLSDREHSDSQYSHSQSSGSENYYEVIPDRRSYESINTQLAMHGHTIRGVSMNPNHLRDHRTPNIPPYILESYPPPPYQPPTGQQNGGIHHRTHVSAHHGNNINSNNNINSGSQTTTAQQTPNGNIPNGRPIQLHPSGQPPPSTNIIHQQHHSMSGLQLGENSEPTSNSHPVHVTGNRSGSAPVHFDNVGAIARPTPIYPSSHGVLFGTHNSRSTQQTSPSSHGVPNGNIPNGHLNNNTIGHTSQAFKRQLSAGPKLNSVPNGQPMQLQTYQGHDKTSDAQTPNGRTQLPNGNLPNGRTHIPNGNVAKLLHDAYRIQQFETTA</sequence>
<feature type="compositionally biased region" description="Polar residues" evidence="1">
    <location>
        <begin position="386"/>
        <end position="422"/>
    </location>
</feature>
<evidence type="ECO:0000256" key="3">
    <source>
        <dbReference type="SAM" id="SignalP"/>
    </source>
</evidence>
<feature type="compositionally biased region" description="Low complexity" evidence="1">
    <location>
        <begin position="468"/>
        <end position="480"/>
    </location>
</feature>
<feature type="region of interest" description="Disordered" evidence="1">
    <location>
        <begin position="451"/>
        <end position="482"/>
    </location>
</feature>
<feature type="compositionally biased region" description="Low complexity" evidence="1">
    <location>
        <begin position="252"/>
        <end position="262"/>
    </location>
</feature>
<reference evidence="6 7" key="1">
    <citation type="submission" date="2025-04" db="UniProtKB">
        <authorList>
            <consortium name="RefSeq"/>
        </authorList>
    </citation>
    <scope>IDENTIFICATION</scope>
    <source>
        <tissue evidence="6 7">Whole sample</tissue>
    </source>
</reference>
<feature type="compositionally biased region" description="Low complexity" evidence="1">
    <location>
        <begin position="342"/>
        <end position="355"/>
    </location>
</feature>
<evidence type="ECO:0000259" key="4">
    <source>
        <dbReference type="Pfam" id="PF21892"/>
    </source>
</evidence>
<evidence type="ECO:0000313" key="6">
    <source>
        <dbReference type="RefSeq" id="XP_022306168.1"/>
    </source>
</evidence>
<feature type="compositionally biased region" description="Polar residues" evidence="1">
    <location>
        <begin position="356"/>
        <end position="368"/>
    </location>
</feature>
<organism evidence="5 9">
    <name type="scientific">Crassostrea virginica</name>
    <name type="common">Eastern oyster</name>
    <dbReference type="NCBI Taxonomy" id="6565"/>
    <lineage>
        <taxon>Eukaryota</taxon>
        <taxon>Metazoa</taxon>
        <taxon>Spiralia</taxon>
        <taxon>Lophotrochozoa</taxon>
        <taxon>Mollusca</taxon>
        <taxon>Bivalvia</taxon>
        <taxon>Autobranchia</taxon>
        <taxon>Pteriomorphia</taxon>
        <taxon>Ostreida</taxon>
        <taxon>Ostreoidea</taxon>
        <taxon>Ostreidae</taxon>
        <taxon>Crassostrea</taxon>
    </lineage>
</organism>
<feature type="signal peptide" evidence="3">
    <location>
        <begin position="1"/>
        <end position="20"/>
    </location>
</feature>
<keyword evidence="2" id="KW-0812">Transmembrane</keyword>
<dbReference type="RefSeq" id="XP_022306168.1">
    <property type="nucleotide sequence ID" value="XM_022450460.1"/>
</dbReference>
<feature type="compositionally biased region" description="Polar residues" evidence="1">
    <location>
        <begin position="501"/>
        <end position="514"/>
    </location>
</feature>
<keyword evidence="2" id="KW-1133">Transmembrane helix</keyword>
<dbReference type="RefSeq" id="XP_022306170.1">
    <property type="nucleotide sequence ID" value="XM_022450462.1"/>
</dbReference>
<dbReference type="OrthoDB" id="6124418at2759"/>
<evidence type="ECO:0000313" key="9">
    <source>
        <dbReference type="RefSeq" id="XP_022306171.1"/>
    </source>
</evidence>
<name>A0A8B8BTA2_CRAVI</name>